<dbReference type="EMBL" id="CP003219">
    <property type="protein sequence ID" value="AEW97185.1"/>
    <property type="molecule type" value="Genomic_DNA"/>
</dbReference>
<gene>
    <name evidence="1" type="ordered locus">SCATT_48140</name>
</gene>
<dbReference type="HOGENOM" id="CLU_2756011_0_0_11"/>
<dbReference type="KEGG" id="scy:SCATT_48140"/>
<reference evidence="2" key="1">
    <citation type="submission" date="2011-12" db="EMBL/GenBank/DDBJ databases">
        <title>Complete genome sequence of Streptomyces cattleya strain DSM 46488.</title>
        <authorList>
            <person name="Ou H.-Y."/>
            <person name="Li P."/>
            <person name="Zhao C."/>
            <person name="O'Hagan D."/>
            <person name="Deng Z."/>
        </authorList>
    </citation>
    <scope>NUCLEOTIDE SEQUENCE [LARGE SCALE GENOMIC DNA]</scope>
    <source>
        <strain evidence="2">ATCC 35852 / DSM 46488 / JCM 4925 / NBRC 14057 / NRRL 8057</strain>
    </source>
</reference>
<organism evidence="1 2">
    <name type="scientific">Streptantibioticus cattleyicolor (strain ATCC 35852 / DSM 46488 / JCM 4925 / NBRC 14057 / NRRL 8057)</name>
    <name type="common">Streptomyces cattleya</name>
    <dbReference type="NCBI Taxonomy" id="1003195"/>
    <lineage>
        <taxon>Bacteria</taxon>
        <taxon>Bacillati</taxon>
        <taxon>Actinomycetota</taxon>
        <taxon>Actinomycetes</taxon>
        <taxon>Kitasatosporales</taxon>
        <taxon>Streptomycetaceae</taxon>
        <taxon>Streptantibioticus</taxon>
    </lineage>
</organism>
<evidence type="ECO:0000313" key="1">
    <source>
        <dbReference type="EMBL" id="AEW97185.1"/>
    </source>
</evidence>
<dbReference type="PATRIC" id="fig|1003195.29.peg.4801"/>
<dbReference type="AlphaFoldDB" id="G8WVA1"/>
<keyword evidence="2" id="KW-1185">Reference proteome</keyword>
<dbReference type="Gene3D" id="3.30.70.100">
    <property type="match status" value="1"/>
</dbReference>
<dbReference type="STRING" id="1003195.SCATT_48140"/>
<proteinExistence type="predicted"/>
<protein>
    <submittedName>
        <fullName evidence="1">Uncharacterized protein</fullName>
    </submittedName>
</protein>
<accession>G8WVA1</accession>
<sequence length="70" mass="7351">MTFDRTNPGTTRTVVVGGVGQLALAERTSSQWHGCGPWAHGLAALSWFLSTDGDTVLTCAQRAGDAAYDP</sequence>
<name>G8WVA1_STREN</name>
<dbReference type="Proteomes" id="UP000007842">
    <property type="component" value="Chromosome"/>
</dbReference>
<evidence type="ECO:0000313" key="2">
    <source>
        <dbReference type="Proteomes" id="UP000007842"/>
    </source>
</evidence>